<evidence type="ECO:0000313" key="8">
    <source>
        <dbReference type="EMBL" id="CDM96320.1"/>
    </source>
</evidence>
<dbReference type="InterPro" id="IPR001680">
    <property type="entry name" value="WD40_rpt"/>
</dbReference>
<dbReference type="Pfam" id="PF00656">
    <property type="entry name" value="Peptidase_C14"/>
    <property type="match status" value="1"/>
</dbReference>
<dbReference type="EMBL" id="FO818640">
    <property type="protein sequence ID" value="CDM96320.1"/>
    <property type="molecule type" value="Genomic_DNA"/>
</dbReference>
<feature type="repeat" description="WD" evidence="3">
    <location>
        <begin position="986"/>
        <end position="1027"/>
    </location>
</feature>
<feature type="repeat" description="TPR" evidence="4">
    <location>
        <begin position="1576"/>
        <end position="1609"/>
    </location>
</feature>
<feature type="repeat" description="WD" evidence="3">
    <location>
        <begin position="1233"/>
        <end position="1267"/>
    </location>
</feature>
<feature type="repeat" description="TPR" evidence="4">
    <location>
        <begin position="1438"/>
        <end position="1471"/>
    </location>
</feature>
<dbReference type="RefSeq" id="WP_008051109.1">
    <property type="nucleotide sequence ID" value="NZ_FO818640.1"/>
</dbReference>
<dbReference type="InterPro" id="IPR020472">
    <property type="entry name" value="WD40_PAC1"/>
</dbReference>
<dbReference type="InterPro" id="IPR029030">
    <property type="entry name" value="Caspase-like_dom_sf"/>
</dbReference>
<feature type="repeat" description="WD" evidence="3">
    <location>
        <begin position="1109"/>
        <end position="1141"/>
    </location>
</feature>
<keyword evidence="9" id="KW-1185">Reference proteome</keyword>
<feature type="repeat" description="WD" evidence="3">
    <location>
        <begin position="863"/>
        <end position="904"/>
    </location>
</feature>
<feature type="repeat" description="WD" evidence="3">
    <location>
        <begin position="904"/>
        <end position="945"/>
    </location>
</feature>
<dbReference type="SUPFAM" id="SSF48452">
    <property type="entry name" value="TPR-like"/>
    <property type="match status" value="2"/>
</dbReference>
<evidence type="ECO:0000256" key="2">
    <source>
        <dbReference type="ARBA" id="ARBA00022737"/>
    </source>
</evidence>
<dbReference type="SMART" id="SM00320">
    <property type="entry name" value="WD40"/>
    <property type="match status" value="14"/>
</dbReference>
<evidence type="ECO:0000256" key="1">
    <source>
        <dbReference type="ARBA" id="ARBA00022574"/>
    </source>
</evidence>
<evidence type="ECO:0000256" key="4">
    <source>
        <dbReference type="PROSITE-ProRule" id="PRU00339"/>
    </source>
</evidence>
<feature type="repeat" description="WD" evidence="3">
    <location>
        <begin position="1027"/>
        <end position="1059"/>
    </location>
</feature>
<feature type="coiled-coil region" evidence="5">
    <location>
        <begin position="331"/>
        <end position="365"/>
    </location>
</feature>
<dbReference type="Proteomes" id="UP000032946">
    <property type="component" value="Chromosome"/>
</dbReference>
<feature type="repeat" description="WD" evidence="3">
    <location>
        <begin position="1192"/>
        <end position="1233"/>
    </location>
</feature>
<dbReference type="Gene3D" id="1.25.40.10">
    <property type="entry name" value="Tetratricopeptide repeat domain"/>
    <property type="match status" value="3"/>
</dbReference>
<evidence type="ECO:0000256" key="5">
    <source>
        <dbReference type="SAM" id="Coils"/>
    </source>
</evidence>
<feature type="repeat" description="WD" evidence="3">
    <location>
        <begin position="822"/>
        <end position="863"/>
    </location>
</feature>
<feature type="repeat" description="WD" evidence="3">
    <location>
        <begin position="1151"/>
        <end position="1183"/>
    </location>
</feature>
<protein>
    <submittedName>
        <fullName evidence="8">Peptidase C14, caspase catalytic subunit p20</fullName>
    </submittedName>
</protein>
<dbReference type="Pfam" id="PF00400">
    <property type="entry name" value="WD40"/>
    <property type="match status" value="14"/>
</dbReference>
<feature type="repeat" description="WD" evidence="3">
    <location>
        <begin position="945"/>
        <end position="986"/>
    </location>
</feature>
<gene>
    <name evidence="8" type="ORF">ARTHRO_40728</name>
</gene>
<dbReference type="InterPro" id="IPR015943">
    <property type="entry name" value="WD40/YVTN_repeat-like_dom_sf"/>
</dbReference>
<evidence type="ECO:0000313" key="9">
    <source>
        <dbReference type="Proteomes" id="UP000032946"/>
    </source>
</evidence>
<dbReference type="InterPro" id="IPR019734">
    <property type="entry name" value="TPR_rpt"/>
</dbReference>
<dbReference type="InterPro" id="IPR019775">
    <property type="entry name" value="WD40_repeat_CS"/>
</dbReference>
<evidence type="ECO:0000259" key="6">
    <source>
        <dbReference type="Pfam" id="PF00656"/>
    </source>
</evidence>
<evidence type="ECO:0000259" key="7">
    <source>
        <dbReference type="Pfam" id="PF20703"/>
    </source>
</evidence>
<feature type="domain" description="Peptidase C14 caspase" evidence="6">
    <location>
        <begin position="4"/>
        <end position="214"/>
    </location>
</feature>
<feature type="repeat" description="TPR" evidence="4">
    <location>
        <begin position="1392"/>
        <end position="1425"/>
    </location>
</feature>
<dbReference type="SUPFAM" id="SSF52129">
    <property type="entry name" value="Caspase-like"/>
    <property type="match status" value="1"/>
</dbReference>
<dbReference type="Pfam" id="PF20703">
    <property type="entry name" value="nSTAND1"/>
    <property type="match status" value="1"/>
</dbReference>
<accession>A0A9P1NZY6</accession>
<sequence>MRKRQALVVGINSYRMLDELGTAANDANAIAQCLLELGFDVIGLPSASSEEAWQVDPKKYLLTPELEDAITNLFALSASVSIPETALLFFAGHGQRKVKGTLAEGFLATSGVDPPEIPGLSLQKLRNILDKSPVKEQIVILDCCYAGELLNFDEAQPSNGKTISRCFITACREFERAKEPTQGEHSFLTEAILKGLKQEGILTSVHLCNYLQKTLEKHNPKPYCNTWGEIILRQPEVESTDEILQDECPYKGLKAFTKEDSEYFFGRIQLTHALAHNLRNHKFLAVLGNSGSGKSSIVRAGLIPQLEKDLKISQSQSWKIYDPFKPGDNPIESLARVLEDENHSIEEIQAELKQGAEVLQRLISRENNPCVLVVDQFEQVFQSENEANRQRFFDCLVGAVKAELEPSIRVVITMRADFLGECLKYPELAQLIKDNQEFVTEMNDAELREAITEPAQKLGWPIPESLADRIVKDMQGLPEKLPLLQYILESMWNQRGKKGFPKAYDDMGGVQEALQRQADQVYESLTEEKQKIAQKIFLILTHFGEGIQPTCRQVRKFDLLSQFSSKQVEKVQVETVLNQLQEAGLLVIRKLNPTKEAIAKQDDDALVVVDVAHETLIRNWEKLKQWINENPQVELQKRKIEEKAQEWKSAGKPRYDLLKGSELVKAEDLINAFPLSGISLEFVQKSIRRRNAERIFIAGTVATVLAVVTGLWVNAQRQSTIAKLGEKAARAENLASVQPVQGLVAAIQAAGESQDKLRQVISPVHNSLVVATQAITEQNRFQGHQDAVWAVAFSPDGQTIVSSSSDNTVRLWNLEGQQIEELRGHQNQVNAVAFSPDGQIIASGSSDNTVRLWNLKGQQIKELSGHENKVWAVAFSPDGQIIASGSSDNTVRLWNLKGQQIKELSGHENTVAAVAFSPDGQTIASGSSDNTVRLWNLRGEQIAELSGHDSSVWAVAFSPDGQTIAIGSADNTVRLWNLQGEEIAKLSGHEREVLAVAFSPDGQTIVSAAQDNTVRLWNLQGQEIRELQGHQSGVLAVAFSPDGQTIASGSYDNTVRLWKPEGEVLREMRGHQGGVNAVAFSPNGETIVSGGADNTLRLWKPTGEVLREMRGHQNQVWAVAISPDGETIVSASYDNTLRLWNRMGEAIGNPLRGHQNQVWAVAFSPDGKTIVSGSYDNTARLWSSQGEPLRQLRGHHHLVSAVAFSPDGETIVTGSSDKTLRLWNLQGQEIAKLSGHQNWVDAVAFSPDGQIIASGGADNTVRLWNLQGQQIGELQGHQSPIRSVAFSPDGKTIVSAAQDNTVRLWNLQGQQIGELRGNNWFMAVAFSPDGQSIISGGGDGIVRLSPLGWENFLQIGCRQLQHHRTLVTPETDVARDVGNICQKYAWTPAESADFLVRQGNALADRGEIRAAVAKFKEALKLNPNLDMEPETKAQQMAVPGLVAEGITLAYRGDYGLAVAKFQQALQIDPTLDLKPEDKAKEIVVPVLVEMGENFAFQGRYYEALEKFKEAINIDHSLDIEPEDKAKEITVRALLEQAEQLAKTRKIEAAIAAFQEAISLDDSLDIEPQVAVNRIAAVALVEEGKNSAARGDYEEARQRFKEAITYNPNLNLDPDKEAKMLSIKAWTEWADQQLKEGKYQGAIDSYKEAQKIDQNLVISARNWNRICWFGSLRGHAEVAIEACENAVKLNPDSAMYRGNLAISKAINGDTDGAVQDFDKFLNMTEDEELKSQVLYYIYDLENGNNPFTEAEVSRLLGDSINN</sequence>
<dbReference type="Gene3D" id="3.40.50.300">
    <property type="entry name" value="P-loop containing nucleotide triphosphate hydrolases"/>
    <property type="match status" value="1"/>
</dbReference>
<feature type="repeat" description="TPR" evidence="4">
    <location>
        <begin position="1484"/>
        <end position="1517"/>
    </location>
</feature>
<dbReference type="InterPro" id="IPR027417">
    <property type="entry name" value="P-loop_NTPase"/>
</dbReference>
<feature type="repeat" description="WD" evidence="3">
    <location>
        <begin position="781"/>
        <end position="822"/>
    </location>
</feature>
<dbReference type="InterPro" id="IPR011600">
    <property type="entry name" value="Pept_C14_caspase"/>
</dbReference>
<reference evidence="8 9" key="1">
    <citation type="submission" date="2014-02" db="EMBL/GenBank/DDBJ databases">
        <authorList>
            <person name="Genoscope - CEA"/>
        </authorList>
    </citation>
    <scope>NUCLEOTIDE SEQUENCE [LARGE SCALE GENOMIC DNA]</scope>
    <source>
        <strain evidence="8 9">PCC 8005</strain>
    </source>
</reference>
<name>A0A9P1NZY6_9CYAN</name>
<proteinExistence type="predicted"/>
<organism evidence="8 9">
    <name type="scientific">Limnospira indica PCC 8005</name>
    <dbReference type="NCBI Taxonomy" id="376219"/>
    <lineage>
        <taxon>Bacteria</taxon>
        <taxon>Bacillati</taxon>
        <taxon>Cyanobacteriota</taxon>
        <taxon>Cyanophyceae</taxon>
        <taxon>Oscillatoriophycideae</taxon>
        <taxon>Oscillatoriales</taxon>
        <taxon>Sirenicapillariaceae</taxon>
        <taxon>Limnospira</taxon>
    </lineage>
</organism>
<dbReference type="SUPFAM" id="SSF50978">
    <property type="entry name" value="WD40 repeat-like"/>
    <property type="match status" value="2"/>
</dbReference>
<dbReference type="InterPro" id="IPR036322">
    <property type="entry name" value="WD40_repeat_dom_sf"/>
</dbReference>
<dbReference type="Gene3D" id="3.40.50.1460">
    <property type="match status" value="1"/>
</dbReference>
<keyword evidence="5" id="KW-0175">Coiled coil</keyword>
<evidence type="ECO:0000256" key="3">
    <source>
        <dbReference type="PROSITE-ProRule" id="PRU00221"/>
    </source>
</evidence>
<dbReference type="PROSITE" id="PS50082">
    <property type="entry name" value="WD_REPEATS_2"/>
    <property type="match status" value="13"/>
</dbReference>
<keyword evidence="4" id="KW-0802">TPR repeat</keyword>
<dbReference type="PANTHER" id="PTHR19848:SF8">
    <property type="entry name" value="F-BOX AND WD REPEAT DOMAIN CONTAINING 7"/>
    <property type="match status" value="1"/>
</dbReference>
<dbReference type="InterPro" id="IPR011990">
    <property type="entry name" value="TPR-like_helical_dom_sf"/>
</dbReference>
<dbReference type="InterPro" id="IPR049052">
    <property type="entry name" value="nSTAND1"/>
</dbReference>
<dbReference type="SMART" id="SM00028">
    <property type="entry name" value="TPR"/>
    <property type="match status" value="7"/>
</dbReference>
<dbReference type="PROSITE" id="PS00678">
    <property type="entry name" value="WD_REPEATS_1"/>
    <property type="match status" value="9"/>
</dbReference>
<dbReference type="GO" id="GO:0004197">
    <property type="term" value="F:cysteine-type endopeptidase activity"/>
    <property type="evidence" value="ECO:0007669"/>
    <property type="project" value="InterPro"/>
</dbReference>
<dbReference type="GO" id="GO:0006508">
    <property type="term" value="P:proteolysis"/>
    <property type="evidence" value="ECO:0007669"/>
    <property type="project" value="InterPro"/>
</dbReference>
<dbReference type="Gene3D" id="2.130.10.10">
    <property type="entry name" value="YVTN repeat-like/Quinoprotein amine dehydrogenase"/>
    <property type="match status" value="4"/>
</dbReference>
<dbReference type="PROSITE" id="PS50294">
    <property type="entry name" value="WD_REPEATS_REGION"/>
    <property type="match status" value="13"/>
</dbReference>
<feature type="repeat" description="WD" evidence="3">
    <location>
        <begin position="1068"/>
        <end position="1100"/>
    </location>
</feature>
<dbReference type="PROSITE" id="PS50005">
    <property type="entry name" value="TPR"/>
    <property type="match status" value="4"/>
</dbReference>
<dbReference type="SUPFAM" id="SSF52540">
    <property type="entry name" value="P-loop containing nucleoside triphosphate hydrolases"/>
    <property type="match status" value="1"/>
</dbReference>
<feature type="repeat" description="WD" evidence="3">
    <location>
        <begin position="1274"/>
        <end position="1308"/>
    </location>
</feature>
<dbReference type="PRINTS" id="PR00320">
    <property type="entry name" value="GPROTEINBRPT"/>
</dbReference>
<keyword evidence="2" id="KW-0677">Repeat</keyword>
<keyword evidence="1 3" id="KW-0853">WD repeat</keyword>
<dbReference type="CDD" id="cd00200">
    <property type="entry name" value="WD40"/>
    <property type="match status" value="2"/>
</dbReference>
<feature type="domain" description="Novel STAND NTPase 1" evidence="7">
    <location>
        <begin position="249"/>
        <end position="653"/>
    </location>
</feature>
<dbReference type="PANTHER" id="PTHR19848">
    <property type="entry name" value="WD40 REPEAT PROTEIN"/>
    <property type="match status" value="1"/>
</dbReference>